<reference evidence="2" key="1">
    <citation type="submission" date="2021-05" db="EMBL/GenBank/DDBJ databases">
        <authorList>
            <person name="Pietrasiak N."/>
            <person name="Ward R."/>
            <person name="Stajich J.E."/>
            <person name="Kurbessoian T."/>
        </authorList>
    </citation>
    <scope>NUCLEOTIDE SEQUENCE</scope>
    <source>
        <strain evidence="2">CPER-KK1</strain>
    </source>
</reference>
<dbReference type="Proteomes" id="UP000753908">
    <property type="component" value="Unassembled WGS sequence"/>
</dbReference>
<accession>A0A951PP69</accession>
<evidence type="ECO:0000259" key="1">
    <source>
        <dbReference type="Pfam" id="PF19493"/>
    </source>
</evidence>
<protein>
    <recommendedName>
        <fullName evidence="1">Trypsin-co-occurring domain-containing protein</fullName>
    </recommendedName>
</protein>
<dbReference type="EMBL" id="JAHHIF010000030">
    <property type="protein sequence ID" value="MBW4546806.1"/>
    <property type="molecule type" value="Genomic_DNA"/>
</dbReference>
<evidence type="ECO:0000313" key="2">
    <source>
        <dbReference type="EMBL" id="MBW4546806.1"/>
    </source>
</evidence>
<dbReference type="NCBIfam" id="NF041216">
    <property type="entry name" value="CU044_2847_fam"/>
    <property type="match status" value="1"/>
</dbReference>
<feature type="domain" description="Trypsin-co-occurring" evidence="1">
    <location>
        <begin position="9"/>
        <end position="107"/>
    </location>
</feature>
<evidence type="ECO:0000313" key="3">
    <source>
        <dbReference type="Proteomes" id="UP000753908"/>
    </source>
</evidence>
<reference evidence="2" key="2">
    <citation type="journal article" date="2022" name="Microbiol. Resour. Announc.">
        <title>Metagenome Sequencing to Explore Phylogenomics of Terrestrial Cyanobacteria.</title>
        <authorList>
            <person name="Ward R.D."/>
            <person name="Stajich J.E."/>
            <person name="Johansen J.R."/>
            <person name="Huntemann M."/>
            <person name="Clum A."/>
            <person name="Foster B."/>
            <person name="Foster B."/>
            <person name="Roux S."/>
            <person name="Palaniappan K."/>
            <person name="Varghese N."/>
            <person name="Mukherjee S."/>
            <person name="Reddy T.B.K."/>
            <person name="Daum C."/>
            <person name="Copeland A."/>
            <person name="Chen I.A."/>
            <person name="Ivanova N.N."/>
            <person name="Kyrpides N.C."/>
            <person name="Shapiro N."/>
            <person name="Eloe-Fadrosh E.A."/>
            <person name="Pietrasiak N."/>
        </authorList>
    </citation>
    <scope>NUCLEOTIDE SEQUENCE</scope>
    <source>
        <strain evidence="2">CPER-KK1</strain>
    </source>
</reference>
<dbReference type="AlphaFoldDB" id="A0A951PP69"/>
<organism evidence="2 3">
    <name type="scientific">Symplocastrum torsivum CPER-KK1</name>
    <dbReference type="NCBI Taxonomy" id="450513"/>
    <lineage>
        <taxon>Bacteria</taxon>
        <taxon>Bacillati</taxon>
        <taxon>Cyanobacteriota</taxon>
        <taxon>Cyanophyceae</taxon>
        <taxon>Oscillatoriophycideae</taxon>
        <taxon>Oscillatoriales</taxon>
        <taxon>Microcoleaceae</taxon>
        <taxon>Symplocastrum</taxon>
    </lineage>
</organism>
<gene>
    <name evidence="2" type="ORF">KME25_20530</name>
</gene>
<comment type="caution">
    <text evidence="2">The sequence shown here is derived from an EMBL/GenBank/DDBJ whole genome shotgun (WGS) entry which is preliminary data.</text>
</comment>
<sequence>MARQLLELDTEDGGTILVAIDAPEDAVGRVSAPGETPVKKLDQSFEVVQALIVRGCRPLTRAFRQLHQETQATSAEVEFGVSFSAKGNVYLMESSGGATLKVKVTWNMASQPNS</sequence>
<name>A0A951PP69_9CYAN</name>
<proteinExistence type="predicted"/>
<dbReference type="InterPro" id="IPR045794">
    <property type="entry name" value="Trypco1"/>
</dbReference>
<dbReference type="Pfam" id="PF19493">
    <property type="entry name" value="Trypco1"/>
    <property type="match status" value="1"/>
</dbReference>